<proteinExistence type="predicted"/>
<dbReference type="Proteomes" id="UP001331761">
    <property type="component" value="Unassembled WGS sequence"/>
</dbReference>
<feature type="region of interest" description="Disordered" evidence="1">
    <location>
        <begin position="175"/>
        <end position="203"/>
    </location>
</feature>
<dbReference type="PANTHER" id="PTHR33939">
    <property type="entry name" value="PROTEIN CBG22215"/>
    <property type="match status" value="1"/>
</dbReference>
<comment type="caution">
    <text evidence="2">The sequence shown here is derived from an EMBL/GenBank/DDBJ whole genome shotgun (WGS) entry which is preliminary data.</text>
</comment>
<name>A0AAN8J0C1_TRICO</name>
<dbReference type="PANTHER" id="PTHR33939:SF1">
    <property type="entry name" value="DUF4371 DOMAIN-CONTAINING PROTEIN"/>
    <property type="match status" value="1"/>
</dbReference>
<sequence>MGGTSIMGGAADHRARDCLCTEHHTRALEKVPTARSTKEDIVNYLIRHGIEVAIDSTKSSLLEELDHFVASRGGAASLRCYAAERICTEMGVTLLRLPPFHCFFNLVELCWSYLKHKLNKMGRPSDKLETVRMRVTEILRTVPSQLCEGWCREALREEDSARLKEALDFNNNTVENEDLSSSSHASSDSSLSDDMLSEYSIEL</sequence>
<gene>
    <name evidence="2" type="ORF">GCK32_004942</name>
</gene>
<dbReference type="GO" id="GO:0003676">
    <property type="term" value="F:nucleic acid binding"/>
    <property type="evidence" value="ECO:0007669"/>
    <property type="project" value="InterPro"/>
</dbReference>
<organism evidence="2 3">
    <name type="scientific">Trichostrongylus colubriformis</name>
    <name type="common">Black scour worm</name>
    <dbReference type="NCBI Taxonomy" id="6319"/>
    <lineage>
        <taxon>Eukaryota</taxon>
        <taxon>Metazoa</taxon>
        <taxon>Ecdysozoa</taxon>
        <taxon>Nematoda</taxon>
        <taxon>Chromadorea</taxon>
        <taxon>Rhabditida</taxon>
        <taxon>Rhabditina</taxon>
        <taxon>Rhabditomorpha</taxon>
        <taxon>Strongyloidea</taxon>
        <taxon>Trichostrongylidae</taxon>
        <taxon>Trichostrongylus</taxon>
    </lineage>
</organism>
<dbReference type="Gene3D" id="3.30.420.10">
    <property type="entry name" value="Ribonuclease H-like superfamily/Ribonuclease H"/>
    <property type="match status" value="1"/>
</dbReference>
<evidence type="ECO:0000313" key="2">
    <source>
        <dbReference type="EMBL" id="KAK5971749.1"/>
    </source>
</evidence>
<evidence type="ECO:0000313" key="3">
    <source>
        <dbReference type="Proteomes" id="UP001331761"/>
    </source>
</evidence>
<reference evidence="2 3" key="1">
    <citation type="submission" date="2019-10" db="EMBL/GenBank/DDBJ databases">
        <title>Assembly and Annotation for the nematode Trichostrongylus colubriformis.</title>
        <authorList>
            <person name="Martin J."/>
        </authorList>
    </citation>
    <scope>NUCLEOTIDE SEQUENCE [LARGE SCALE GENOMIC DNA]</scope>
    <source>
        <strain evidence="2">G859</strain>
        <tissue evidence="2">Whole worm</tissue>
    </source>
</reference>
<evidence type="ECO:0008006" key="4">
    <source>
        <dbReference type="Google" id="ProtNLM"/>
    </source>
</evidence>
<evidence type="ECO:0000256" key="1">
    <source>
        <dbReference type="SAM" id="MobiDB-lite"/>
    </source>
</evidence>
<protein>
    <recommendedName>
        <fullName evidence="4">Tc1-like transposase DDE domain-containing protein</fullName>
    </recommendedName>
</protein>
<feature type="compositionally biased region" description="Low complexity" evidence="1">
    <location>
        <begin position="179"/>
        <end position="194"/>
    </location>
</feature>
<dbReference type="EMBL" id="WIXE01017429">
    <property type="protein sequence ID" value="KAK5971749.1"/>
    <property type="molecule type" value="Genomic_DNA"/>
</dbReference>
<dbReference type="AlphaFoldDB" id="A0AAN8J0C1"/>
<dbReference type="InterPro" id="IPR036397">
    <property type="entry name" value="RNaseH_sf"/>
</dbReference>
<accession>A0AAN8J0C1</accession>
<keyword evidence="3" id="KW-1185">Reference proteome</keyword>